<dbReference type="GO" id="GO:0006887">
    <property type="term" value="P:exocytosis"/>
    <property type="evidence" value="ECO:0007669"/>
    <property type="project" value="EnsemblFungi"/>
</dbReference>
<evidence type="ECO:0000256" key="4">
    <source>
        <dbReference type="ARBA" id="ARBA00022490"/>
    </source>
</evidence>
<dbReference type="GO" id="GO:0070649">
    <property type="term" value="P:formin-nucleated actin cable assembly"/>
    <property type="evidence" value="ECO:0007669"/>
    <property type="project" value="EnsemblFungi"/>
</dbReference>
<evidence type="ECO:0000256" key="5">
    <source>
        <dbReference type="SAM" id="MobiDB-lite"/>
    </source>
</evidence>
<dbReference type="FunFam" id="1.10.8.270:FF:000036">
    <property type="entry name" value="GTPase-activating protein GYP3"/>
    <property type="match status" value="1"/>
</dbReference>
<accession>G0W4M6</accession>
<evidence type="ECO:0000256" key="2">
    <source>
        <dbReference type="ARBA" id="ARBA00004496"/>
    </source>
</evidence>
<keyword evidence="8" id="KW-1185">Reference proteome</keyword>
<dbReference type="GO" id="GO:0043332">
    <property type="term" value="C:mating projection tip"/>
    <property type="evidence" value="ECO:0007669"/>
    <property type="project" value="EnsemblFungi"/>
</dbReference>
<keyword evidence="3" id="KW-0343">GTPase activation</keyword>
<dbReference type="GO" id="GO:0005934">
    <property type="term" value="C:cellular bud tip"/>
    <property type="evidence" value="ECO:0007669"/>
    <property type="project" value="EnsemblFungi"/>
</dbReference>
<dbReference type="AlphaFoldDB" id="G0W4M6"/>
<dbReference type="PROSITE" id="PS50086">
    <property type="entry name" value="TBC_RABGAP"/>
    <property type="match status" value="1"/>
</dbReference>
<dbReference type="Gene3D" id="1.10.8.270">
    <property type="entry name" value="putative rabgap domain of human tbc1 domain family member 14 like domains"/>
    <property type="match status" value="1"/>
</dbReference>
<dbReference type="FunFam" id="1.10.472.80:FF:000057">
    <property type="entry name" value="GTPase-activating protein"/>
    <property type="match status" value="1"/>
</dbReference>
<evidence type="ECO:0000313" key="8">
    <source>
        <dbReference type="Proteomes" id="UP000000689"/>
    </source>
</evidence>
<dbReference type="GO" id="GO:0005935">
    <property type="term" value="C:cellular bud neck"/>
    <property type="evidence" value="ECO:0007669"/>
    <property type="project" value="UniProtKB-SubCell"/>
</dbReference>
<gene>
    <name evidence="7" type="primary">NDAI0A06090</name>
    <name evidence="7" type="ordered locus">NDAI_0A06090</name>
</gene>
<dbReference type="GO" id="GO:0005770">
    <property type="term" value="C:late endosome"/>
    <property type="evidence" value="ECO:0007669"/>
    <property type="project" value="EnsemblFungi"/>
</dbReference>
<dbReference type="EMBL" id="HE580267">
    <property type="protein sequence ID" value="CCD22764.1"/>
    <property type="molecule type" value="Genomic_DNA"/>
</dbReference>
<evidence type="ECO:0000256" key="3">
    <source>
        <dbReference type="ARBA" id="ARBA00022468"/>
    </source>
</evidence>
<dbReference type="InterPro" id="IPR050302">
    <property type="entry name" value="Rab_GAP_TBC_domain"/>
</dbReference>
<dbReference type="KEGG" id="ndi:NDAI_0A06090"/>
<dbReference type="OMA" id="YFARGQE"/>
<dbReference type="SUPFAM" id="SSF47923">
    <property type="entry name" value="Ypt/Rab-GAP domain of gyp1p"/>
    <property type="match status" value="2"/>
</dbReference>
<keyword evidence="4" id="KW-0963">Cytoplasm</keyword>
<dbReference type="HOGENOM" id="CLU_005350_12_2_1"/>
<feature type="domain" description="Rab-GAP TBC" evidence="6">
    <location>
        <begin position="216"/>
        <end position="453"/>
    </location>
</feature>
<dbReference type="GO" id="GO:0005096">
    <property type="term" value="F:GTPase activator activity"/>
    <property type="evidence" value="ECO:0007669"/>
    <property type="project" value="UniProtKB-KW"/>
</dbReference>
<dbReference type="eggNOG" id="KOG2058">
    <property type="taxonomic scope" value="Eukaryota"/>
</dbReference>
<dbReference type="GO" id="GO:0031267">
    <property type="term" value="F:small GTPase binding"/>
    <property type="evidence" value="ECO:0007669"/>
    <property type="project" value="TreeGrafter"/>
</dbReference>
<dbReference type="Proteomes" id="UP000000689">
    <property type="component" value="Chromosome 1"/>
</dbReference>
<reference evidence="7 8" key="1">
    <citation type="journal article" date="2011" name="Proc. Natl. Acad. Sci. U.S.A.">
        <title>Evolutionary erosion of yeast sex chromosomes by mating-type switching accidents.</title>
        <authorList>
            <person name="Gordon J.L."/>
            <person name="Armisen D."/>
            <person name="Proux-Wera E."/>
            <person name="Oheigeartaigh S.S."/>
            <person name="Byrne K.P."/>
            <person name="Wolfe K.H."/>
        </authorList>
    </citation>
    <scope>NUCLEOTIDE SEQUENCE [LARGE SCALE GENOMIC DNA]</scope>
    <source>
        <strain evidence="8">ATCC 10597 / BCRC 20456 / CBS 421 / NBRC 0211 / NRRL Y-12639</strain>
    </source>
</reference>
<dbReference type="InterPro" id="IPR035969">
    <property type="entry name" value="Rab-GAP_TBC_sf"/>
</dbReference>
<sequence>MSKDETTIKKMLVDHKIDGPLAAKGFGPKYSLRSPSVPNLHAKVYTEYNMSDPTVGNATGGQGTSINEEDGTLSVIDMYGDDDNDIDDIVSSRAINLGSGNDDGNDADDLRSSTQSENIFNTTSINNSIDKPNGTGTGKNVQQDAQHNDRYGFKKQNNSISESDYDRWWLDYSKYCIRRKHKWQLLLEKSGLPIVDDSPIRFPPKSEKLKRYVRKGIPAEWRGNAWWYFARGQEKLNKHKGLYDKLLVKVDKMTSQNKNDKTYPDLDIIERDLNRTFPDNIHFQKEVFQNGEPPMIKSLRRVLVSFSLYNPKIGYCQSMNFIAGLLLLFLDEERAFWMLVIITSRYLPGVHDINLEGVNIDQGVLMLCVKEYLPEIWTYIYPNHSDTTVDTESNRRTMSSVPHKTQSSMMKNNFLYKLPPITLCTASWFMSCFIGVLPIETTLRIWDCMFYEESHFLFKASLSILKLSEHDLLKHTKKRYHSSSRLPYSITGSNHNSSGDLLNNKMHQDENDMEIFQVIQTFPKKLLNPNDIFDKIIFKKKFSFNRLDQEEIDRCRKYVTTQRNKYKRYVELIGNDDKTSEESSATLVNKENLDKTQDADDIINGALSSEVYGFKRNLTGVHWNNSLKEKVRQMKKKIDGDE</sequence>
<dbReference type="Pfam" id="PF00566">
    <property type="entry name" value="RabGAP-TBC"/>
    <property type="match status" value="2"/>
</dbReference>
<evidence type="ECO:0000313" key="7">
    <source>
        <dbReference type="EMBL" id="CCD22764.1"/>
    </source>
</evidence>
<name>G0W4M6_NAUDC</name>
<dbReference type="GO" id="GO:0032880">
    <property type="term" value="P:regulation of protein localization"/>
    <property type="evidence" value="ECO:0007669"/>
    <property type="project" value="EnsemblFungi"/>
</dbReference>
<proteinExistence type="predicted"/>
<dbReference type="STRING" id="1071378.G0W4M6"/>
<dbReference type="PANTHER" id="PTHR47219">
    <property type="entry name" value="RAB GTPASE-ACTIVATING PROTEIN 1-LIKE"/>
    <property type="match status" value="1"/>
</dbReference>
<dbReference type="GO" id="GO:0000131">
    <property type="term" value="C:incipient cellular bud site"/>
    <property type="evidence" value="ECO:0007669"/>
    <property type="project" value="EnsemblFungi"/>
</dbReference>
<feature type="region of interest" description="Disordered" evidence="5">
    <location>
        <begin position="123"/>
        <end position="147"/>
    </location>
</feature>
<evidence type="ECO:0000256" key="1">
    <source>
        <dbReference type="ARBA" id="ARBA00004266"/>
    </source>
</evidence>
<dbReference type="GeneID" id="11493892"/>
<organism evidence="7 8">
    <name type="scientific">Naumovozyma dairenensis (strain ATCC 10597 / BCRC 20456 / CBS 421 / NBRC 0211 / NRRL Y-12639)</name>
    <name type="common">Saccharomyces dairenensis</name>
    <dbReference type="NCBI Taxonomy" id="1071378"/>
    <lineage>
        <taxon>Eukaryota</taxon>
        <taxon>Fungi</taxon>
        <taxon>Dikarya</taxon>
        <taxon>Ascomycota</taxon>
        <taxon>Saccharomycotina</taxon>
        <taxon>Saccharomycetes</taxon>
        <taxon>Saccharomycetales</taxon>
        <taxon>Saccharomycetaceae</taxon>
        <taxon>Naumovozyma</taxon>
    </lineage>
</organism>
<dbReference type="GO" id="GO:0000133">
    <property type="term" value="C:polarisome"/>
    <property type="evidence" value="ECO:0007669"/>
    <property type="project" value="EnsemblFungi"/>
</dbReference>
<protein>
    <recommendedName>
        <fullName evidence="6">Rab-GAP TBC domain-containing protein</fullName>
    </recommendedName>
</protein>
<dbReference type="RefSeq" id="XP_003668007.1">
    <property type="nucleotide sequence ID" value="XM_003667959.1"/>
</dbReference>
<dbReference type="Gene3D" id="1.10.472.80">
    <property type="entry name" value="Ypt/Rab-GAP domain of gyp1p, domain 3"/>
    <property type="match status" value="1"/>
</dbReference>
<dbReference type="PANTHER" id="PTHR47219:SF20">
    <property type="entry name" value="TBC1 DOMAIN FAMILY MEMBER 2B"/>
    <property type="match status" value="1"/>
</dbReference>
<dbReference type="GO" id="GO:0005829">
    <property type="term" value="C:cytosol"/>
    <property type="evidence" value="ECO:0007669"/>
    <property type="project" value="EnsemblFungi"/>
</dbReference>
<comment type="subcellular location">
    <subcellularLocation>
        <location evidence="1">Bud neck</location>
    </subcellularLocation>
    <subcellularLocation>
        <location evidence="2">Cytoplasm</location>
    </subcellularLocation>
</comment>
<dbReference type="SMART" id="SM00164">
    <property type="entry name" value="TBC"/>
    <property type="match status" value="1"/>
</dbReference>
<dbReference type="OrthoDB" id="294251at2759"/>
<dbReference type="GO" id="GO:0006897">
    <property type="term" value="P:endocytosis"/>
    <property type="evidence" value="ECO:0007669"/>
    <property type="project" value="EnsemblFungi"/>
</dbReference>
<dbReference type="InterPro" id="IPR000195">
    <property type="entry name" value="Rab-GAP-TBC_dom"/>
</dbReference>
<dbReference type="GO" id="GO:0005886">
    <property type="term" value="C:plasma membrane"/>
    <property type="evidence" value="ECO:0007669"/>
    <property type="project" value="EnsemblFungi"/>
</dbReference>
<dbReference type="GO" id="GO:0000329">
    <property type="term" value="C:fungal-type vacuole membrane"/>
    <property type="evidence" value="ECO:0007669"/>
    <property type="project" value="EnsemblFungi"/>
</dbReference>
<evidence type="ECO:0000259" key="6">
    <source>
        <dbReference type="PROSITE" id="PS50086"/>
    </source>
</evidence>